<dbReference type="AlphaFoldDB" id="A0AAD3T9J4"/>
<gene>
    <name evidence="1" type="ORF">Nepgr_027218</name>
</gene>
<name>A0AAD3T9J4_NEPGR</name>
<dbReference type="Proteomes" id="UP001279734">
    <property type="component" value="Unassembled WGS sequence"/>
</dbReference>
<reference evidence="1" key="1">
    <citation type="submission" date="2023-05" db="EMBL/GenBank/DDBJ databases">
        <title>Nepenthes gracilis genome sequencing.</title>
        <authorList>
            <person name="Fukushima K."/>
        </authorList>
    </citation>
    <scope>NUCLEOTIDE SEQUENCE</scope>
    <source>
        <strain evidence="1">SING2019-196</strain>
    </source>
</reference>
<keyword evidence="2" id="KW-1185">Reference proteome</keyword>
<dbReference type="EMBL" id="BSYO01000029">
    <property type="protein sequence ID" value="GMH25375.1"/>
    <property type="molecule type" value="Genomic_DNA"/>
</dbReference>
<proteinExistence type="predicted"/>
<sequence length="187" mass="20604">MPECLLRAGWTLKLECIMRRSGILKPEPLCTSKAEVIPDHAGFSCSRSAGCSRLACIVGCADFGKDRRFGRITRGSLVLPAWGQADMAYSPAASVWLPCGIVRFVDFAKDGRLGRIACGSLVLLVWGQADVAHLAGMMSPMNCLRLVARSVWNWTSWRACHALIYRHTPTADQRKMPEYSYPGMPIS</sequence>
<protein>
    <submittedName>
        <fullName evidence="1">Uncharacterized protein</fullName>
    </submittedName>
</protein>
<evidence type="ECO:0000313" key="2">
    <source>
        <dbReference type="Proteomes" id="UP001279734"/>
    </source>
</evidence>
<accession>A0AAD3T9J4</accession>
<comment type="caution">
    <text evidence="1">The sequence shown here is derived from an EMBL/GenBank/DDBJ whole genome shotgun (WGS) entry which is preliminary data.</text>
</comment>
<organism evidence="1 2">
    <name type="scientific">Nepenthes gracilis</name>
    <name type="common">Slender pitcher plant</name>
    <dbReference type="NCBI Taxonomy" id="150966"/>
    <lineage>
        <taxon>Eukaryota</taxon>
        <taxon>Viridiplantae</taxon>
        <taxon>Streptophyta</taxon>
        <taxon>Embryophyta</taxon>
        <taxon>Tracheophyta</taxon>
        <taxon>Spermatophyta</taxon>
        <taxon>Magnoliopsida</taxon>
        <taxon>eudicotyledons</taxon>
        <taxon>Gunneridae</taxon>
        <taxon>Pentapetalae</taxon>
        <taxon>Caryophyllales</taxon>
        <taxon>Nepenthaceae</taxon>
        <taxon>Nepenthes</taxon>
    </lineage>
</organism>
<evidence type="ECO:0000313" key="1">
    <source>
        <dbReference type="EMBL" id="GMH25375.1"/>
    </source>
</evidence>